<dbReference type="KEGG" id="egd:GS424_009555"/>
<organism evidence="2 3">
    <name type="scientific">Eggerthella guodeyinii</name>
    <dbReference type="NCBI Taxonomy" id="2690837"/>
    <lineage>
        <taxon>Bacteria</taxon>
        <taxon>Bacillati</taxon>
        <taxon>Actinomycetota</taxon>
        <taxon>Coriobacteriia</taxon>
        <taxon>Eggerthellales</taxon>
        <taxon>Eggerthellaceae</taxon>
        <taxon>Eggerthella</taxon>
    </lineage>
</organism>
<evidence type="ECO:0000259" key="1">
    <source>
        <dbReference type="Pfam" id="PF14361"/>
    </source>
</evidence>
<dbReference type="EMBL" id="CP063310">
    <property type="protein sequence ID" value="QOS66803.1"/>
    <property type="molecule type" value="Genomic_DNA"/>
</dbReference>
<feature type="domain" description="RsbT co-antagonist protein RsbRD N-terminal" evidence="1">
    <location>
        <begin position="34"/>
        <end position="141"/>
    </location>
</feature>
<evidence type="ECO:0000313" key="3">
    <source>
        <dbReference type="Proteomes" id="UP000478463"/>
    </source>
</evidence>
<dbReference type="RefSeq" id="WP_160942414.1">
    <property type="nucleotide sequence ID" value="NZ_CP063310.1"/>
</dbReference>
<accession>A0A6L7ISA1</accession>
<proteinExistence type="predicted"/>
<dbReference type="Proteomes" id="UP000478463">
    <property type="component" value="Chromosome"/>
</dbReference>
<evidence type="ECO:0000313" key="2">
    <source>
        <dbReference type="EMBL" id="QOS66803.1"/>
    </source>
</evidence>
<name>A0A6L7ISA1_9ACTN</name>
<gene>
    <name evidence="2" type="ORF">GS424_009555</name>
</gene>
<dbReference type="InterPro" id="IPR025751">
    <property type="entry name" value="RsbRD_N_dom"/>
</dbReference>
<reference evidence="2 3" key="1">
    <citation type="submission" date="2020-10" db="EMBL/GenBank/DDBJ databases">
        <title>Eggerthella sp. nov., isolated from human feces.</title>
        <authorList>
            <person name="Yajun G."/>
        </authorList>
    </citation>
    <scope>NUCLEOTIDE SEQUENCE [LARGE SCALE GENOMIC DNA]</scope>
    <source>
        <strain evidence="2 3">HF-1101</strain>
    </source>
</reference>
<dbReference type="AlphaFoldDB" id="A0A6L7ISA1"/>
<dbReference type="Pfam" id="PF14361">
    <property type="entry name" value="RsbRD_N"/>
    <property type="match status" value="1"/>
</dbReference>
<protein>
    <submittedName>
        <fullName evidence="2">RsbRD N-terminal domain-containing protein</fullName>
    </submittedName>
</protein>
<sequence length="167" mass="18419">MTALSEELIEGKDSILEAWRKAVGPSRDVGFASSHRKGRFADPAGYHAARGMDDVLVWLLSDEGDGMPAAVEELCRVEAVRDEPPSAALAFLFDLKPVIRSAAGKAADEEDLRALDARIDALSLHAFDCYVACRNRIAQLRVDEVQRGEKMLRRQLEGIRRNGEELA</sequence>